<evidence type="ECO:0000313" key="2">
    <source>
        <dbReference type="EMBL" id="CNG45229.1"/>
    </source>
</evidence>
<name>A0A0T9MTD1_YERIN</name>
<evidence type="ECO:0000256" key="1">
    <source>
        <dbReference type="SAM" id="SignalP"/>
    </source>
</evidence>
<protein>
    <submittedName>
        <fullName evidence="2">Putative type IV secretion system protein IcmK/DotH</fullName>
    </submittedName>
</protein>
<dbReference type="AlphaFoldDB" id="A0A0T9MTD1"/>
<keyword evidence="1" id="KW-0732">Signal</keyword>
<dbReference type="OrthoDB" id="8682498at2"/>
<accession>A0A0T9MTD1</accession>
<dbReference type="Pfam" id="PF12293">
    <property type="entry name" value="T4BSS_DotH_IcmK"/>
    <property type="match status" value="1"/>
</dbReference>
<gene>
    <name evidence="2" type="ORF">ERS008530_03783</name>
</gene>
<sequence>MKIQYASLLLLTLVNSVSAAITTDVAAAPNAWQPAQTLSAAPTTSTPQNVAAQVAPTAGLGLGPAPTAPLPQGGATPLPSPALTYAQGQMAPLSPDDVTGLRGTFDQLQRSEGRAPVTAVPRISSLTVNLSPGASLPMLRALPNFPATVSFTDETGAPWNIDAPPINGNEAGFSINYIPNSPVMSVQARRAYDSGSVTVYLKGLPVPVVIALSSGEPDNPGQAQITDSSLNLRIPMRGPAAKAQPIAREKISLDNPTLQSFLDGVPPKEAKRLKTSGNVPMTSVWQLGDDLYIRSRSDIRDAFVETSAAADGTRVWKLPVTPEVVFSVQSRNTTLNINLE</sequence>
<reference evidence="2 3" key="1">
    <citation type="submission" date="2015-03" db="EMBL/GenBank/DDBJ databases">
        <authorList>
            <person name="Murphy D."/>
        </authorList>
    </citation>
    <scope>NUCLEOTIDE SEQUENCE [LARGE SCALE GENOMIC DNA]</scope>
    <source>
        <strain evidence="2 3">BR165/97</strain>
    </source>
</reference>
<feature type="chain" id="PRO_5006693521" evidence="1">
    <location>
        <begin position="20"/>
        <end position="340"/>
    </location>
</feature>
<dbReference type="Proteomes" id="UP000038750">
    <property type="component" value="Unassembled WGS sequence"/>
</dbReference>
<dbReference type="EMBL" id="CPZJ01000019">
    <property type="protein sequence ID" value="CNG45229.1"/>
    <property type="molecule type" value="Genomic_DNA"/>
</dbReference>
<dbReference type="InterPro" id="IPR022073">
    <property type="entry name" value="T4BSS_DotH_IcmK"/>
</dbReference>
<evidence type="ECO:0000313" key="3">
    <source>
        <dbReference type="Proteomes" id="UP000038750"/>
    </source>
</evidence>
<feature type="signal peptide" evidence="1">
    <location>
        <begin position="1"/>
        <end position="19"/>
    </location>
</feature>
<organism evidence="2 3">
    <name type="scientific">Yersinia intermedia</name>
    <dbReference type="NCBI Taxonomy" id="631"/>
    <lineage>
        <taxon>Bacteria</taxon>
        <taxon>Pseudomonadati</taxon>
        <taxon>Pseudomonadota</taxon>
        <taxon>Gammaproteobacteria</taxon>
        <taxon>Enterobacterales</taxon>
        <taxon>Yersiniaceae</taxon>
        <taxon>Yersinia</taxon>
    </lineage>
</organism>
<proteinExistence type="predicted"/>
<dbReference type="RefSeq" id="WP_050074340.1">
    <property type="nucleotide sequence ID" value="NZ_CPZJ01000019.1"/>
</dbReference>